<organism evidence="2">
    <name type="scientific">marine metagenome</name>
    <dbReference type="NCBI Taxonomy" id="408172"/>
    <lineage>
        <taxon>unclassified sequences</taxon>
        <taxon>metagenomes</taxon>
        <taxon>ecological metagenomes</taxon>
    </lineage>
</organism>
<gene>
    <name evidence="2" type="ORF">METZ01_LOCUS510611</name>
</gene>
<dbReference type="EMBL" id="UINC01227031">
    <property type="protein sequence ID" value="SVE57757.1"/>
    <property type="molecule type" value="Genomic_DNA"/>
</dbReference>
<accession>A0A383ELM2</accession>
<dbReference type="AlphaFoldDB" id="A0A383ELM2"/>
<evidence type="ECO:0000256" key="1">
    <source>
        <dbReference type="SAM" id="MobiDB-lite"/>
    </source>
</evidence>
<name>A0A383ELM2_9ZZZZ</name>
<proteinExistence type="predicted"/>
<evidence type="ECO:0000313" key="2">
    <source>
        <dbReference type="EMBL" id="SVE57757.1"/>
    </source>
</evidence>
<sequence>MSFESYQLKNVDILETHPGRVTRKDVSMEGMVRSTSSVGHSDFHPFTNPQMHERRPNPLRFHRQMKFFQAAYHRNSFACHWSSKTDRYSRVVARHLFFDLEKSALFEAST</sequence>
<protein>
    <submittedName>
        <fullName evidence="2">Uncharacterized protein</fullName>
    </submittedName>
</protein>
<feature type="region of interest" description="Disordered" evidence="1">
    <location>
        <begin position="35"/>
        <end position="55"/>
    </location>
</feature>
<reference evidence="2" key="1">
    <citation type="submission" date="2018-05" db="EMBL/GenBank/DDBJ databases">
        <authorList>
            <person name="Lanie J.A."/>
            <person name="Ng W.-L."/>
            <person name="Kazmierczak K.M."/>
            <person name="Andrzejewski T.M."/>
            <person name="Davidsen T.M."/>
            <person name="Wayne K.J."/>
            <person name="Tettelin H."/>
            <person name="Glass J.I."/>
            <person name="Rusch D."/>
            <person name="Podicherti R."/>
            <person name="Tsui H.-C.T."/>
            <person name="Winkler M.E."/>
        </authorList>
    </citation>
    <scope>NUCLEOTIDE SEQUENCE</scope>
</reference>